<dbReference type="Proteomes" id="UP000822688">
    <property type="component" value="Chromosome 3"/>
</dbReference>
<name>A0A8T0ILC7_CERPU</name>
<comment type="caution">
    <text evidence="2">The sequence shown here is derived from an EMBL/GenBank/DDBJ whole genome shotgun (WGS) entry which is preliminary data.</text>
</comment>
<dbReference type="AlphaFoldDB" id="A0A8T0ILC7"/>
<protein>
    <submittedName>
        <fullName evidence="2">Uncharacterized protein</fullName>
    </submittedName>
</protein>
<proteinExistence type="predicted"/>
<organism evidence="2 3">
    <name type="scientific">Ceratodon purpureus</name>
    <name type="common">Fire moss</name>
    <name type="synonym">Dicranum purpureum</name>
    <dbReference type="NCBI Taxonomy" id="3225"/>
    <lineage>
        <taxon>Eukaryota</taxon>
        <taxon>Viridiplantae</taxon>
        <taxon>Streptophyta</taxon>
        <taxon>Embryophyta</taxon>
        <taxon>Bryophyta</taxon>
        <taxon>Bryophytina</taxon>
        <taxon>Bryopsida</taxon>
        <taxon>Dicranidae</taxon>
        <taxon>Pseudoditrichales</taxon>
        <taxon>Ditrichaceae</taxon>
        <taxon>Ceratodon</taxon>
    </lineage>
</organism>
<gene>
    <name evidence="2" type="ORF">KC19_3G130100</name>
</gene>
<reference evidence="2" key="1">
    <citation type="submission" date="2020-06" db="EMBL/GenBank/DDBJ databases">
        <title>WGS assembly of Ceratodon purpureus strain R40.</title>
        <authorList>
            <person name="Carey S.B."/>
            <person name="Jenkins J."/>
            <person name="Shu S."/>
            <person name="Lovell J.T."/>
            <person name="Sreedasyam A."/>
            <person name="Maumus F."/>
            <person name="Tiley G.P."/>
            <person name="Fernandez-Pozo N."/>
            <person name="Barry K."/>
            <person name="Chen C."/>
            <person name="Wang M."/>
            <person name="Lipzen A."/>
            <person name="Daum C."/>
            <person name="Saski C.A."/>
            <person name="Payton A.C."/>
            <person name="Mcbreen J.C."/>
            <person name="Conrad R.E."/>
            <person name="Kollar L.M."/>
            <person name="Olsson S."/>
            <person name="Huttunen S."/>
            <person name="Landis J.B."/>
            <person name="Wickett N.J."/>
            <person name="Johnson M.G."/>
            <person name="Rensing S.A."/>
            <person name="Grimwood J."/>
            <person name="Schmutz J."/>
            <person name="Mcdaniel S.F."/>
        </authorList>
    </citation>
    <scope>NUCLEOTIDE SEQUENCE</scope>
    <source>
        <strain evidence="2">R40</strain>
    </source>
</reference>
<evidence type="ECO:0000256" key="1">
    <source>
        <dbReference type="SAM" id="MobiDB-lite"/>
    </source>
</evidence>
<keyword evidence="3" id="KW-1185">Reference proteome</keyword>
<dbReference type="EMBL" id="CM026423">
    <property type="protein sequence ID" value="KAG0583358.1"/>
    <property type="molecule type" value="Genomic_DNA"/>
</dbReference>
<feature type="region of interest" description="Disordered" evidence="1">
    <location>
        <begin position="22"/>
        <end position="67"/>
    </location>
</feature>
<sequence length="116" mass="13030">MATSSLCPRRLVWLISSDSLSSMAGGNPQDSYNHDTAARSIASHRHLHQNNTPYSQTGPSLAPRSPLARPSFAFSKILRTCMFSRSTAHKARKVGEELDHVALHRHDQGRELYYKR</sequence>
<accession>A0A8T0ILC7</accession>
<feature type="compositionally biased region" description="Polar residues" evidence="1">
    <location>
        <begin position="22"/>
        <end position="31"/>
    </location>
</feature>
<evidence type="ECO:0000313" key="2">
    <source>
        <dbReference type="EMBL" id="KAG0583358.1"/>
    </source>
</evidence>
<evidence type="ECO:0000313" key="3">
    <source>
        <dbReference type="Proteomes" id="UP000822688"/>
    </source>
</evidence>
<feature type="compositionally biased region" description="Polar residues" evidence="1">
    <location>
        <begin position="49"/>
        <end position="59"/>
    </location>
</feature>